<keyword evidence="1" id="KW-0132">Cell division</keyword>
<keyword evidence="1" id="KW-0131">Cell cycle</keyword>
<proteinExistence type="predicted"/>
<keyword evidence="2" id="KW-1185">Reference proteome</keyword>
<protein>
    <submittedName>
        <fullName evidence="1">Cell division control protein 53</fullName>
    </submittedName>
</protein>
<dbReference type="Proteomes" id="UP001152531">
    <property type="component" value="Unassembled WGS sequence"/>
</dbReference>
<reference evidence="1" key="1">
    <citation type="submission" date="2022-06" db="EMBL/GenBank/DDBJ databases">
        <authorList>
            <person name="Legras J.-L."/>
            <person name="Devillers H."/>
            <person name="Grondin C."/>
        </authorList>
    </citation>
    <scope>NUCLEOTIDE SEQUENCE</scope>
    <source>
        <strain evidence="1">CLIB 1444</strain>
    </source>
</reference>
<name>A0ACA9Y302_9ASCO</name>
<evidence type="ECO:0000313" key="2">
    <source>
        <dbReference type="Proteomes" id="UP001152531"/>
    </source>
</evidence>
<dbReference type="EMBL" id="CALSDN010000002">
    <property type="protein sequence ID" value="CAH6719312.1"/>
    <property type="molecule type" value="Genomic_DNA"/>
</dbReference>
<gene>
    <name evidence="1" type="ORF">CLIB1444_02S05622</name>
</gene>
<comment type="caution">
    <text evidence="1">The sequence shown here is derived from an EMBL/GenBank/DDBJ whole genome shotgun (WGS) entry which is preliminary data.</text>
</comment>
<sequence>MSFPSSSDLDGTWSFIQPSLGLILGASGDQGVTPAVYMNCYTAVYNYCTNKSRNSSLANNNNAVNNSYSLAGAEIYAKLEAYLVKFITGLTQDANESFLEFYVRKWKRFTIGAGYMNNVFDYMNRYWVQKERSDGRRDVFDVSTLCILQWKTHMFTNNADKLINETLVQIELQRNNQIVDTNLISVAIKSLVYLGIDIQDLKKPNLVVYINNFEKSYLEKTAIYYKNESDDFLSKHNVVDYMKKCETRLNEEISRSNNYLEDHTKKALLVTLYDVLIKQHAEQMYDQFLTLLENNETDHIQRMYKLLSKVPSTLQPLADALENYIKNEASKVIEEIKKGNDQSMEDGEDAPKKKSGSNAPNPKVYVHSLIAVYLKFNEVVDNAFHKDPIFIKSLDNACRYFVNRNSIAASGPKAPSKTPDILAKYADSFLKSSAKEAETIDMNAENLMIIFKFVEEKDAFEEHYRRMLAKRLINNTSKSEELEESVLKRLQEENSLEYTTKMSKMFADMKQSEDLKLKMKDRLDNNLVKEFVPYILANSMWPFSKNDDYQLNLPIELQSILDNFKKLYEESHNGRQLTWLWNHGRNEVKANLSRKGKPPFTFIVTNVQLMILLAFNKKKTYSFGELLELLGTIPTILDNQIAPMAKYKLLEQNPPGLEHQNKPDTTFTIVDEYKSRKLKVNFVSSLRNEQKQEDDDAKKELDESRKNYLSACIVRIMKARKTASHNELYNEVVTQSLSRFHARNIDVKKVISHLIDKEFLKRIDNNTYEYLA</sequence>
<evidence type="ECO:0000313" key="1">
    <source>
        <dbReference type="EMBL" id="CAH6719312.1"/>
    </source>
</evidence>
<organism evidence="1 2">
    <name type="scientific">[Candida] jaroonii</name>
    <dbReference type="NCBI Taxonomy" id="467808"/>
    <lineage>
        <taxon>Eukaryota</taxon>
        <taxon>Fungi</taxon>
        <taxon>Dikarya</taxon>
        <taxon>Ascomycota</taxon>
        <taxon>Saccharomycotina</taxon>
        <taxon>Pichiomycetes</taxon>
        <taxon>Debaryomycetaceae</taxon>
        <taxon>Yamadazyma</taxon>
    </lineage>
</organism>
<accession>A0ACA9Y302</accession>